<dbReference type="GO" id="GO:0016747">
    <property type="term" value="F:acyltransferase activity, transferring groups other than amino-acyl groups"/>
    <property type="evidence" value="ECO:0007669"/>
    <property type="project" value="InterPro"/>
</dbReference>
<keyword evidence="5" id="KW-1185">Reference proteome</keyword>
<organism evidence="4 5">
    <name type="scientific">Nocardiopsis gilva YIM 90087</name>
    <dbReference type="NCBI Taxonomy" id="1235441"/>
    <lineage>
        <taxon>Bacteria</taxon>
        <taxon>Bacillati</taxon>
        <taxon>Actinomycetota</taxon>
        <taxon>Actinomycetes</taxon>
        <taxon>Streptosporangiales</taxon>
        <taxon>Nocardiopsidaceae</taxon>
        <taxon>Nocardiopsis</taxon>
    </lineage>
</organism>
<keyword evidence="2" id="KW-1133">Transmembrane helix</keyword>
<evidence type="ECO:0000256" key="1">
    <source>
        <dbReference type="SAM" id="MobiDB-lite"/>
    </source>
</evidence>
<dbReference type="InterPro" id="IPR002656">
    <property type="entry name" value="Acyl_transf_3_dom"/>
</dbReference>
<feature type="transmembrane region" description="Helical" evidence="2">
    <location>
        <begin position="98"/>
        <end position="119"/>
    </location>
</feature>
<feature type="domain" description="Acyltransferase 3" evidence="3">
    <location>
        <begin position="36"/>
        <end position="335"/>
    </location>
</feature>
<reference evidence="4 5" key="1">
    <citation type="submission" date="2017-08" db="EMBL/GenBank/DDBJ databases">
        <title>The complete genome sequence of Nocardiopsis gilva YIM 90087.</title>
        <authorList>
            <person name="Yin M."/>
            <person name="Tang S."/>
        </authorList>
    </citation>
    <scope>NUCLEOTIDE SEQUENCE [LARGE SCALE GENOMIC DNA]</scope>
    <source>
        <strain evidence="4 5">YIM 90087</strain>
    </source>
</reference>
<feature type="transmembrane region" description="Helical" evidence="2">
    <location>
        <begin position="280"/>
        <end position="301"/>
    </location>
</feature>
<evidence type="ECO:0000256" key="2">
    <source>
        <dbReference type="SAM" id="Phobius"/>
    </source>
</evidence>
<feature type="transmembrane region" description="Helical" evidence="2">
    <location>
        <begin position="321"/>
        <end position="340"/>
    </location>
</feature>
<feature type="transmembrane region" description="Helical" evidence="2">
    <location>
        <begin position="207"/>
        <end position="227"/>
    </location>
</feature>
<feature type="transmembrane region" description="Helical" evidence="2">
    <location>
        <begin position="154"/>
        <end position="172"/>
    </location>
</feature>
<feature type="transmembrane region" description="Helical" evidence="2">
    <location>
        <begin position="131"/>
        <end position="147"/>
    </location>
</feature>
<name>A0A223SBA1_9ACTN</name>
<dbReference type="Proteomes" id="UP000215005">
    <property type="component" value="Chromosome"/>
</dbReference>
<feature type="transmembrane region" description="Helical" evidence="2">
    <location>
        <begin position="178"/>
        <end position="195"/>
    </location>
</feature>
<keyword evidence="2" id="KW-0812">Transmembrane</keyword>
<dbReference type="OrthoDB" id="6623990at2"/>
<dbReference type="AlphaFoldDB" id="A0A223SBA1"/>
<feature type="compositionally biased region" description="Basic and acidic residues" evidence="1">
    <location>
        <begin position="18"/>
        <end position="31"/>
    </location>
</feature>
<evidence type="ECO:0000313" key="4">
    <source>
        <dbReference type="EMBL" id="ASU85372.1"/>
    </source>
</evidence>
<dbReference type="RefSeq" id="WP_017621748.1">
    <property type="nucleotide sequence ID" value="NZ_ANBG01000442.1"/>
</dbReference>
<evidence type="ECO:0000259" key="3">
    <source>
        <dbReference type="Pfam" id="PF01757"/>
    </source>
</evidence>
<dbReference type="PANTHER" id="PTHR37312">
    <property type="entry name" value="MEMBRANE-BOUND ACYLTRANSFERASE YKRP-RELATED"/>
    <property type="match status" value="1"/>
</dbReference>
<dbReference type="InterPro" id="IPR052734">
    <property type="entry name" value="Nod_factor_acetyltransferase"/>
</dbReference>
<evidence type="ECO:0000313" key="5">
    <source>
        <dbReference type="Proteomes" id="UP000215005"/>
    </source>
</evidence>
<feature type="transmembrane region" description="Helical" evidence="2">
    <location>
        <begin position="253"/>
        <end position="273"/>
    </location>
</feature>
<keyword evidence="2" id="KW-0472">Membrane</keyword>
<dbReference type="EMBL" id="CP022753">
    <property type="protein sequence ID" value="ASU85372.1"/>
    <property type="molecule type" value="Genomic_DNA"/>
</dbReference>
<feature type="region of interest" description="Disordered" evidence="1">
    <location>
        <begin position="1"/>
        <end position="31"/>
    </location>
</feature>
<dbReference type="KEGG" id="ngv:CDO52_23540"/>
<dbReference type="Pfam" id="PF01757">
    <property type="entry name" value="Acyl_transf_3"/>
    <property type="match status" value="1"/>
</dbReference>
<gene>
    <name evidence="4" type="ORF">CDO52_23540</name>
</gene>
<accession>A0A223SBA1</accession>
<dbReference type="PANTHER" id="PTHR37312:SF1">
    <property type="entry name" value="MEMBRANE-BOUND ACYLTRANSFERASE YKRP-RELATED"/>
    <property type="match status" value="1"/>
</dbReference>
<protein>
    <recommendedName>
        <fullName evidence="3">Acyltransferase 3 domain-containing protein</fullName>
    </recommendedName>
</protein>
<proteinExistence type="predicted"/>
<feature type="transmembrane region" description="Helical" evidence="2">
    <location>
        <begin position="34"/>
        <end position="53"/>
    </location>
</feature>
<sequence length="373" mass="41843">MASISTRPSEPDAGTADPSREPPSDPSPPKRRDALLDNAKFLLILLVVIGHVIEPTTDTREANTVYFWIYLFHMPAFALISGYLSRSFDGSPRRIDRLLTTVAAPYLIFWGIYALQSLTAERGLPDGPLDPLWLTWFLAALFVWRLTVPLWKRIRWPFTVAIAISLFGGLAVTGDALGISRIMSLLPFFVGGLLLEKRHFELLKTTWVRVSSAALMVVTFILCYVYLEQVSREWVYWRESLADRDVDILPVGLPGRILFLMLAFALTAALLSLTPRRTTWFTRLGALTMYVFLLHGLVIRIADQFGWYDYSNAVFGPHGSFVVNFLVSIPITLVLCSPWVRRASRWAVEPSVGGIIRQGTDTGSAPPRERAAT</sequence>
<feature type="transmembrane region" description="Helical" evidence="2">
    <location>
        <begin position="65"/>
        <end position="86"/>
    </location>
</feature>